<evidence type="ECO:0000313" key="3">
    <source>
        <dbReference type="EMBL" id="MFD1150239.1"/>
    </source>
</evidence>
<dbReference type="InterPro" id="IPR020845">
    <property type="entry name" value="AMP-binding_CS"/>
</dbReference>
<dbReference type="InterPro" id="IPR045851">
    <property type="entry name" value="AMP-bd_C_sf"/>
</dbReference>
<dbReference type="InterPro" id="IPR000873">
    <property type="entry name" value="AMP-dep_synth/lig_dom"/>
</dbReference>
<feature type="domain" description="AMP-binding enzyme C-terminal" evidence="2">
    <location>
        <begin position="452"/>
        <end position="524"/>
    </location>
</feature>
<accession>A0ABW3R039</accession>
<dbReference type="SUPFAM" id="SSF56801">
    <property type="entry name" value="Acetyl-CoA synthetase-like"/>
    <property type="match status" value="1"/>
</dbReference>
<dbReference type="RefSeq" id="WP_380726152.1">
    <property type="nucleotide sequence ID" value="NZ_JBHTLK010000147.1"/>
</dbReference>
<evidence type="ECO:0000259" key="2">
    <source>
        <dbReference type="Pfam" id="PF13193"/>
    </source>
</evidence>
<evidence type="ECO:0000259" key="1">
    <source>
        <dbReference type="Pfam" id="PF00501"/>
    </source>
</evidence>
<dbReference type="PANTHER" id="PTHR43767">
    <property type="entry name" value="LONG-CHAIN-FATTY-ACID--COA LIGASE"/>
    <property type="match status" value="1"/>
</dbReference>
<dbReference type="InterPro" id="IPR042099">
    <property type="entry name" value="ANL_N_sf"/>
</dbReference>
<gene>
    <name evidence="3" type="ORF">ACFQ3T_24160</name>
</gene>
<dbReference type="PANTHER" id="PTHR43767:SF1">
    <property type="entry name" value="NONRIBOSOMAL PEPTIDE SYNTHASE PES1 (EUROFUNG)-RELATED"/>
    <property type="match status" value="1"/>
</dbReference>
<dbReference type="Gene3D" id="3.40.50.12780">
    <property type="entry name" value="N-terminal domain of ligase-like"/>
    <property type="match status" value="1"/>
</dbReference>
<dbReference type="PROSITE" id="PS00455">
    <property type="entry name" value="AMP_BINDING"/>
    <property type="match status" value="1"/>
</dbReference>
<protein>
    <submittedName>
        <fullName evidence="3">AMP-binding protein</fullName>
    </submittedName>
</protein>
<sequence>MTAVAEARATEFLRQGWWRSGTFLDDLRRQARERPHKTAVAARRVAASRTETLDYAELSRLTDRFAGALRELGVRHGDYVAVVLPNRWEIVPLVFACMAVGAVIVPIQPDTPEAELRHRLGMTGARVCVTIPEWAGEPLAETVVGLKAELAGLAHVVVVDGRPTEGARDFHEHFVDVPWEERHDLAGEALGPDEPYVVLFTSGTTGESKGVLHSQNTLYAALRGYVEALELDERWVAAVTSPLVHYSGFAQGLLTGVLVGGTIAFQDVKDPDALLELVERHRATLLYGPPSTMAAVLAAQRAKPRDVRSLRNAVIGTAAVLPRLVVDLREVLGVKSHSLWGMSEFGPVTLTRADDPEEAPGFSNGRTITGMEVRIDPTGLPGDGSIGRLWTRGASRALGYFKRQDVFDAGLDPQGWFDTGDLARHDGRGGIRIVCRAKDAVVRDGHVVPAVEVEAVLESHPLVGEAALVGLPGDVLCAVVVPGGERGPSLEELRGHARAAGLDDRFRPDRVELVDALPKTLTGKIRKAVLRERYGAA</sequence>
<proteinExistence type="predicted"/>
<dbReference type="Gene3D" id="3.30.300.30">
    <property type="match status" value="1"/>
</dbReference>
<keyword evidence="4" id="KW-1185">Reference proteome</keyword>
<dbReference type="Proteomes" id="UP001597168">
    <property type="component" value="Unassembled WGS sequence"/>
</dbReference>
<comment type="caution">
    <text evidence="3">The sequence shown here is derived from an EMBL/GenBank/DDBJ whole genome shotgun (WGS) entry which is preliminary data.</text>
</comment>
<dbReference type="InterPro" id="IPR050237">
    <property type="entry name" value="ATP-dep_AMP-bd_enzyme"/>
</dbReference>
<name>A0ABW3R039_9PSEU</name>
<dbReference type="InterPro" id="IPR025110">
    <property type="entry name" value="AMP-bd_C"/>
</dbReference>
<dbReference type="Pfam" id="PF13193">
    <property type="entry name" value="AMP-binding_C"/>
    <property type="match status" value="1"/>
</dbReference>
<feature type="domain" description="AMP-dependent synthetase/ligase" evidence="1">
    <location>
        <begin position="27"/>
        <end position="401"/>
    </location>
</feature>
<dbReference type="EMBL" id="JBHTLK010000147">
    <property type="protein sequence ID" value="MFD1150239.1"/>
    <property type="molecule type" value="Genomic_DNA"/>
</dbReference>
<evidence type="ECO:0000313" key="4">
    <source>
        <dbReference type="Proteomes" id="UP001597168"/>
    </source>
</evidence>
<reference evidence="4" key="1">
    <citation type="journal article" date="2019" name="Int. J. Syst. Evol. Microbiol.">
        <title>The Global Catalogue of Microorganisms (GCM) 10K type strain sequencing project: providing services to taxonomists for standard genome sequencing and annotation.</title>
        <authorList>
            <consortium name="The Broad Institute Genomics Platform"/>
            <consortium name="The Broad Institute Genome Sequencing Center for Infectious Disease"/>
            <person name="Wu L."/>
            <person name="Ma J."/>
        </authorList>
    </citation>
    <scope>NUCLEOTIDE SEQUENCE [LARGE SCALE GENOMIC DNA]</scope>
    <source>
        <strain evidence="4">CCUG 60214</strain>
    </source>
</reference>
<dbReference type="Pfam" id="PF00501">
    <property type="entry name" value="AMP-binding"/>
    <property type="match status" value="1"/>
</dbReference>
<organism evidence="3 4">
    <name type="scientific">Saccharothrix hoggarensis</name>
    <dbReference type="NCBI Taxonomy" id="913853"/>
    <lineage>
        <taxon>Bacteria</taxon>
        <taxon>Bacillati</taxon>
        <taxon>Actinomycetota</taxon>
        <taxon>Actinomycetes</taxon>
        <taxon>Pseudonocardiales</taxon>
        <taxon>Pseudonocardiaceae</taxon>
        <taxon>Saccharothrix</taxon>
    </lineage>
</organism>